<keyword evidence="3" id="KW-1185">Reference proteome</keyword>
<evidence type="ECO:0000256" key="1">
    <source>
        <dbReference type="SAM" id="MobiDB-lite"/>
    </source>
</evidence>
<reference evidence="2 3" key="1">
    <citation type="submission" date="2019-04" db="EMBL/GenBank/DDBJ databases">
        <title>Chromosome genome assembly for Takifugu flavidus.</title>
        <authorList>
            <person name="Xiao S."/>
        </authorList>
    </citation>
    <scope>NUCLEOTIDE SEQUENCE [LARGE SCALE GENOMIC DNA]</scope>
    <source>
        <strain evidence="2">HTHZ2018</strain>
        <tissue evidence="2">Muscle</tissue>
    </source>
</reference>
<accession>A0A5C6P5G7</accession>
<feature type="compositionally biased region" description="Basic and acidic residues" evidence="1">
    <location>
        <begin position="273"/>
        <end position="282"/>
    </location>
</feature>
<evidence type="ECO:0000313" key="3">
    <source>
        <dbReference type="Proteomes" id="UP000324091"/>
    </source>
</evidence>
<feature type="region of interest" description="Disordered" evidence="1">
    <location>
        <begin position="253"/>
        <end position="306"/>
    </location>
</feature>
<dbReference type="AlphaFoldDB" id="A0A5C6P5G7"/>
<gene>
    <name evidence="2" type="ORF">D4764_14G0009950</name>
</gene>
<dbReference type="EMBL" id="RHFK02000006">
    <property type="protein sequence ID" value="TWW74992.1"/>
    <property type="molecule type" value="Genomic_DNA"/>
</dbReference>
<feature type="compositionally biased region" description="Pro residues" evidence="1">
    <location>
        <begin position="289"/>
        <end position="299"/>
    </location>
</feature>
<feature type="compositionally biased region" description="Basic residues" evidence="1">
    <location>
        <begin position="76"/>
        <end position="91"/>
    </location>
</feature>
<proteinExistence type="predicted"/>
<sequence length="323" mass="35921">SASQSSQKVNHRCRNPAQLVKWALLLFSVGDSQSAATLAGKLVQTSRGVKKQQMCDQQLKEHSHGRIADPRLQQMKQHHQNPGHHRHRDQRIRHNSDGSESHDLSSDTSSNYVDPYSVKKSRHSRSCTDISRKHKYSEEGDDTAPLIDQNSCPNRLPDKEDQRKAKSHGGSPQGTLKNTKKIARGSGKNGSFRKAKSMEALSRPKERDWPTDEDESGEEKKKGEAVTNVMKEKKKFSAFLNEITRQVLSPMRLTTLGVTDAQRASVGSTRSTGRTEKTRQQKESSPAGAPTPPNHPIPNPSTMAIELQTLSITRTEALLRKAA</sequence>
<feature type="region of interest" description="Disordered" evidence="1">
    <location>
        <begin position="75"/>
        <end position="229"/>
    </location>
</feature>
<feature type="compositionally biased region" description="Basic and acidic residues" evidence="1">
    <location>
        <begin position="92"/>
        <end position="105"/>
    </location>
</feature>
<name>A0A5C6P5G7_9TELE</name>
<protein>
    <submittedName>
        <fullName evidence="2">Uncharacterized protein</fullName>
    </submittedName>
</protein>
<evidence type="ECO:0000313" key="2">
    <source>
        <dbReference type="EMBL" id="TWW74992.1"/>
    </source>
</evidence>
<organism evidence="2 3">
    <name type="scientific">Takifugu flavidus</name>
    <name type="common">sansaifugu</name>
    <dbReference type="NCBI Taxonomy" id="433684"/>
    <lineage>
        <taxon>Eukaryota</taxon>
        <taxon>Metazoa</taxon>
        <taxon>Chordata</taxon>
        <taxon>Craniata</taxon>
        <taxon>Vertebrata</taxon>
        <taxon>Euteleostomi</taxon>
        <taxon>Actinopterygii</taxon>
        <taxon>Neopterygii</taxon>
        <taxon>Teleostei</taxon>
        <taxon>Neoteleostei</taxon>
        <taxon>Acanthomorphata</taxon>
        <taxon>Eupercaria</taxon>
        <taxon>Tetraodontiformes</taxon>
        <taxon>Tetradontoidea</taxon>
        <taxon>Tetraodontidae</taxon>
        <taxon>Takifugu</taxon>
    </lineage>
</organism>
<feature type="non-terminal residue" evidence="2">
    <location>
        <position position="1"/>
    </location>
</feature>
<dbReference type="Proteomes" id="UP000324091">
    <property type="component" value="Chromosome 14"/>
</dbReference>
<comment type="caution">
    <text evidence="2">The sequence shown here is derived from an EMBL/GenBank/DDBJ whole genome shotgun (WGS) entry which is preliminary data.</text>
</comment>